<dbReference type="Bgee" id="ENSMODG00000038282">
    <property type="expression patterns" value="Expressed in spinal cord and 17 other cell types or tissues"/>
</dbReference>
<protein>
    <submittedName>
        <fullName evidence="2">Uncharacterized protein</fullName>
    </submittedName>
</protein>
<dbReference type="InParanoid" id="A0A5F8G622"/>
<dbReference type="STRING" id="13616.ENSMODP00000042894"/>
<accession>A0A5F8G622</accession>
<feature type="compositionally biased region" description="Polar residues" evidence="1">
    <location>
        <begin position="1"/>
        <end position="10"/>
    </location>
</feature>
<dbReference type="Ensembl" id="ENSMODT00000068563.1">
    <property type="protein sequence ID" value="ENSMODP00000042894.1"/>
    <property type="gene ID" value="ENSMODG00000038282.1"/>
</dbReference>
<reference evidence="2" key="2">
    <citation type="submission" date="2025-08" db="UniProtKB">
        <authorList>
            <consortium name="Ensembl"/>
        </authorList>
    </citation>
    <scope>IDENTIFICATION</scope>
</reference>
<dbReference type="Proteomes" id="UP000002280">
    <property type="component" value="Unplaced"/>
</dbReference>
<proteinExistence type="predicted"/>
<keyword evidence="3" id="KW-1185">Reference proteome</keyword>
<sequence>KTLFSRSSKPSWADQVEEEGDDDKCVTSELLKGIPLATGEPNNEPELLPGGECPSCICVPGGGACFVVLGLHPSFSLAVSPLAPLPAPKEVINGNIKTITEYKVEDDGKKFKVGSAVFLIPSQLFLM</sequence>
<evidence type="ECO:0000313" key="2">
    <source>
        <dbReference type="Ensembl" id="ENSMODP00000042894.1"/>
    </source>
</evidence>
<evidence type="ECO:0000256" key="1">
    <source>
        <dbReference type="SAM" id="MobiDB-lite"/>
    </source>
</evidence>
<evidence type="ECO:0000313" key="3">
    <source>
        <dbReference type="Proteomes" id="UP000002280"/>
    </source>
</evidence>
<dbReference type="GeneTree" id="ENSGT00960000191391"/>
<dbReference type="AlphaFoldDB" id="A0A5F8G622"/>
<name>A0A5F8G622_MONDO</name>
<reference evidence="2" key="3">
    <citation type="submission" date="2025-09" db="UniProtKB">
        <authorList>
            <consortium name="Ensembl"/>
        </authorList>
    </citation>
    <scope>IDENTIFICATION</scope>
</reference>
<reference evidence="2" key="1">
    <citation type="journal article" date="2007" name="Nature">
        <title>Genome of the marsupial Monodelphis domestica reveals innovation in non-coding sequences.</title>
        <authorList>
            <person name="Mikkelsen T.S."/>
            <person name="Wakefield M.J."/>
            <person name="Aken B."/>
            <person name="Amemiya C.T."/>
            <person name="Chang J.L."/>
            <person name="Duke S."/>
            <person name="Garber M."/>
            <person name="Gentles A.J."/>
            <person name="Goodstadt L."/>
            <person name="Heger A."/>
            <person name="Jurka J."/>
            <person name="Kamal M."/>
            <person name="Mauceli E."/>
            <person name="Searle S.M."/>
            <person name="Sharpe T."/>
            <person name="Baker M.L."/>
            <person name="Batzer M.A."/>
            <person name="Benos P.V."/>
            <person name="Belov K."/>
            <person name="Clamp M."/>
            <person name="Cook A."/>
            <person name="Cuff J."/>
            <person name="Das R."/>
            <person name="Davidow L."/>
            <person name="Deakin J.E."/>
            <person name="Fazzari M.J."/>
            <person name="Glass J.L."/>
            <person name="Grabherr M."/>
            <person name="Greally J.M."/>
            <person name="Gu W."/>
            <person name="Hore T.A."/>
            <person name="Huttley G.A."/>
            <person name="Kleber M."/>
            <person name="Jirtle R.L."/>
            <person name="Koina E."/>
            <person name="Lee J.T."/>
            <person name="Mahony S."/>
            <person name="Marra M.A."/>
            <person name="Miller R.D."/>
            <person name="Nicholls R.D."/>
            <person name="Oda M."/>
            <person name="Papenfuss A.T."/>
            <person name="Parra Z.E."/>
            <person name="Pollock D.D."/>
            <person name="Ray D.A."/>
            <person name="Schein J.E."/>
            <person name="Speed T.P."/>
            <person name="Thompson K."/>
            <person name="VandeBerg J.L."/>
            <person name="Wade C.M."/>
            <person name="Walker J.A."/>
            <person name="Waters P.D."/>
            <person name="Webber C."/>
            <person name="Weidman J.R."/>
            <person name="Xie X."/>
            <person name="Zody M.C."/>
            <person name="Baldwin J."/>
            <person name="Abdouelleil A."/>
            <person name="Abdulkadir J."/>
            <person name="Abebe A."/>
            <person name="Abera B."/>
            <person name="Abreu J."/>
            <person name="Acer S.C."/>
            <person name="Aftuck L."/>
            <person name="Alexander A."/>
            <person name="An P."/>
            <person name="Anderson E."/>
            <person name="Anderson S."/>
            <person name="Arachi H."/>
            <person name="Azer M."/>
            <person name="Bachantsang P."/>
            <person name="Barry A."/>
            <person name="Bayul T."/>
            <person name="Berlin A."/>
            <person name="Bessette D."/>
            <person name="Bloom T."/>
            <person name="Bloom T."/>
            <person name="Boguslavskiy L."/>
            <person name="Bonnet C."/>
            <person name="Boukhgalter B."/>
            <person name="Bourzgui I."/>
            <person name="Brown A."/>
            <person name="Cahill P."/>
            <person name="Channer S."/>
            <person name="Cheshatsang Y."/>
            <person name="Chuda L."/>
            <person name="Citroen M."/>
            <person name="Collymore A."/>
            <person name="Cooke P."/>
            <person name="Costello M."/>
            <person name="D'Aco K."/>
            <person name="Daza R."/>
            <person name="De Haan G."/>
            <person name="DeGray S."/>
            <person name="DeMaso C."/>
            <person name="Dhargay N."/>
            <person name="Dooley K."/>
            <person name="Dooley E."/>
            <person name="Doricent M."/>
            <person name="Dorje P."/>
            <person name="Dorjee K."/>
            <person name="Dupes A."/>
            <person name="Elong R."/>
            <person name="Falk J."/>
            <person name="Farina A."/>
            <person name="Faro S."/>
            <person name="Ferguson D."/>
            <person name="Fisher S."/>
            <person name="Foley C.D."/>
            <person name="Franke A."/>
            <person name="Friedrich D."/>
            <person name="Gadbois L."/>
            <person name="Gearin G."/>
            <person name="Gearin C.R."/>
            <person name="Giannoukos G."/>
            <person name="Goode T."/>
            <person name="Graham J."/>
            <person name="Grandbois E."/>
            <person name="Grewal S."/>
            <person name="Gyaltsen K."/>
            <person name="Hafez N."/>
            <person name="Hagos B."/>
            <person name="Hall J."/>
            <person name="Henson C."/>
            <person name="Hollinger A."/>
            <person name="Honan T."/>
            <person name="Huard M.D."/>
            <person name="Hughes L."/>
            <person name="Hurhula B."/>
            <person name="Husby M.E."/>
            <person name="Kamat A."/>
            <person name="Kanga B."/>
            <person name="Kashin S."/>
            <person name="Khazanovich D."/>
            <person name="Kisner P."/>
            <person name="Lance K."/>
            <person name="Lara M."/>
            <person name="Lee W."/>
            <person name="Lennon N."/>
            <person name="Letendre F."/>
            <person name="LeVine R."/>
            <person name="Lipovsky A."/>
            <person name="Liu X."/>
            <person name="Liu J."/>
            <person name="Liu S."/>
            <person name="Lokyitsang T."/>
            <person name="Lokyitsang Y."/>
            <person name="Lubonja R."/>
            <person name="Lui A."/>
            <person name="MacDonald P."/>
            <person name="Magnisalis V."/>
            <person name="Maru K."/>
            <person name="Matthews C."/>
            <person name="McCusker W."/>
            <person name="McDonough S."/>
            <person name="Mehta T."/>
            <person name="Meldrim J."/>
            <person name="Meneus L."/>
            <person name="Mihai O."/>
            <person name="Mihalev A."/>
            <person name="Mihova T."/>
            <person name="Mittelman R."/>
            <person name="Mlenga V."/>
            <person name="Montmayeur A."/>
            <person name="Mulrain L."/>
            <person name="Navidi A."/>
            <person name="Naylor J."/>
            <person name="Negash T."/>
            <person name="Nguyen T."/>
            <person name="Nguyen N."/>
            <person name="Nicol R."/>
            <person name="Norbu C."/>
            <person name="Norbu N."/>
            <person name="Novod N."/>
            <person name="O'Neill B."/>
            <person name="Osman S."/>
            <person name="Markiewicz E."/>
            <person name="Oyono O.L."/>
            <person name="Patti C."/>
            <person name="Phunkhang P."/>
            <person name="Pierre F."/>
            <person name="Priest M."/>
            <person name="Raghuraman S."/>
            <person name="Rege F."/>
            <person name="Reyes R."/>
            <person name="Rise C."/>
            <person name="Rogov P."/>
            <person name="Ross K."/>
            <person name="Ryan E."/>
            <person name="Settipalli S."/>
            <person name="Shea T."/>
            <person name="Sherpa N."/>
            <person name="Shi L."/>
            <person name="Shih D."/>
            <person name="Sparrow T."/>
            <person name="Spaulding J."/>
            <person name="Stalker J."/>
            <person name="Stange-Thomann N."/>
            <person name="Stavropoulos S."/>
            <person name="Stone C."/>
            <person name="Strader C."/>
            <person name="Tesfaye S."/>
            <person name="Thomson T."/>
            <person name="Thoulutsang Y."/>
            <person name="Thoulutsang D."/>
            <person name="Topham K."/>
            <person name="Topping I."/>
            <person name="Tsamla T."/>
            <person name="Vassiliev H."/>
            <person name="Vo A."/>
            <person name="Wangchuk T."/>
            <person name="Wangdi T."/>
            <person name="Weiand M."/>
            <person name="Wilkinson J."/>
            <person name="Wilson A."/>
            <person name="Yadav S."/>
            <person name="Young G."/>
            <person name="Yu Q."/>
            <person name="Zembek L."/>
            <person name="Zhong D."/>
            <person name="Zimmer A."/>
            <person name="Zwirko Z."/>
            <person name="Jaffe D.B."/>
            <person name="Alvarez P."/>
            <person name="Brockman W."/>
            <person name="Butler J."/>
            <person name="Chin C."/>
            <person name="Gnerre S."/>
            <person name="MacCallum I."/>
            <person name="Graves J.A."/>
            <person name="Ponting C.P."/>
            <person name="Breen M."/>
            <person name="Samollow P.B."/>
            <person name="Lander E.S."/>
            <person name="Lindblad-Toh K."/>
        </authorList>
    </citation>
    <scope>NUCLEOTIDE SEQUENCE [LARGE SCALE GENOMIC DNA]</scope>
</reference>
<organism evidence="2 3">
    <name type="scientific">Monodelphis domestica</name>
    <name type="common">Gray short-tailed opossum</name>
    <dbReference type="NCBI Taxonomy" id="13616"/>
    <lineage>
        <taxon>Eukaryota</taxon>
        <taxon>Metazoa</taxon>
        <taxon>Chordata</taxon>
        <taxon>Craniata</taxon>
        <taxon>Vertebrata</taxon>
        <taxon>Euteleostomi</taxon>
        <taxon>Mammalia</taxon>
        <taxon>Metatheria</taxon>
        <taxon>Didelphimorphia</taxon>
        <taxon>Didelphidae</taxon>
        <taxon>Monodelphis</taxon>
    </lineage>
</organism>
<feature type="region of interest" description="Disordered" evidence="1">
    <location>
        <begin position="1"/>
        <end position="23"/>
    </location>
</feature>